<dbReference type="AlphaFoldDB" id="A0A364KKR3"/>
<protein>
    <submittedName>
        <fullName evidence="1">Uncharacterized protein</fullName>
    </submittedName>
</protein>
<dbReference type="EMBL" id="MIKG01000001">
    <property type="protein sequence ID" value="RAO64132.1"/>
    <property type="molecule type" value="Genomic_DNA"/>
</dbReference>
<name>A0A364KKR3_TALAM</name>
<dbReference type="GeneID" id="63789361"/>
<organism evidence="1 2">
    <name type="scientific">Talaromyces amestolkiae</name>
    <dbReference type="NCBI Taxonomy" id="1196081"/>
    <lineage>
        <taxon>Eukaryota</taxon>
        <taxon>Fungi</taxon>
        <taxon>Dikarya</taxon>
        <taxon>Ascomycota</taxon>
        <taxon>Pezizomycotina</taxon>
        <taxon>Eurotiomycetes</taxon>
        <taxon>Eurotiomycetidae</taxon>
        <taxon>Eurotiales</taxon>
        <taxon>Trichocomaceae</taxon>
        <taxon>Talaromyces</taxon>
        <taxon>Talaromyces sect. Talaromyces</taxon>
    </lineage>
</organism>
<keyword evidence="2" id="KW-1185">Reference proteome</keyword>
<sequence length="242" mass="27725">MQRHREPRRNLMSDPVKEEEVESNLLVYQERDDQELLDQQLQDTLFGQLNDTFSERVRSPQQRIQSDDGLFISGDDMMDEPFAAADNTRSMGFEIDTKYRKCTVSVSSTNINNTNYTCWTGFISVNRPAHNPSVRDGIPHDPNGRPAANPMAVVYHRKKKYPRETNLKRSVNDAGLKVWSVGYTVKEEGSKSGIQEARVLIAVLQVQQLKGVVLQHGVIVKGLTIDNVSRTERREGRFYRWN</sequence>
<evidence type="ECO:0000313" key="2">
    <source>
        <dbReference type="Proteomes" id="UP000249363"/>
    </source>
</evidence>
<dbReference type="RefSeq" id="XP_040728649.1">
    <property type="nucleotide sequence ID" value="XM_040873476.1"/>
</dbReference>
<reference evidence="1 2" key="1">
    <citation type="journal article" date="2017" name="Biotechnol. Biofuels">
        <title>Differential beta-glucosidase expression as a function of carbon source availability in Talaromyces amestolkiae: a genomic and proteomic approach.</title>
        <authorList>
            <person name="de Eugenio L.I."/>
            <person name="Mendez-Liter J.A."/>
            <person name="Nieto-Dominguez M."/>
            <person name="Alonso L."/>
            <person name="Gil-Munoz J."/>
            <person name="Barriuso J."/>
            <person name="Prieto A."/>
            <person name="Martinez M.J."/>
        </authorList>
    </citation>
    <scope>NUCLEOTIDE SEQUENCE [LARGE SCALE GENOMIC DNA]</scope>
    <source>
        <strain evidence="1 2">CIB</strain>
    </source>
</reference>
<accession>A0A364KKR3</accession>
<gene>
    <name evidence="1" type="ORF">BHQ10_000144</name>
</gene>
<proteinExistence type="predicted"/>
<dbReference type="Proteomes" id="UP000249363">
    <property type="component" value="Unassembled WGS sequence"/>
</dbReference>
<comment type="caution">
    <text evidence="1">The sequence shown here is derived from an EMBL/GenBank/DDBJ whole genome shotgun (WGS) entry which is preliminary data.</text>
</comment>
<evidence type="ECO:0000313" key="1">
    <source>
        <dbReference type="EMBL" id="RAO64132.1"/>
    </source>
</evidence>